<keyword evidence="1" id="KW-1133">Transmembrane helix</keyword>
<evidence type="ECO:0000256" key="1">
    <source>
        <dbReference type="SAM" id="Phobius"/>
    </source>
</evidence>
<reference evidence="2 3" key="1">
    <citation type="journal article" date="2016" name="Front. Microbiol.">
        <title>Comprehensive Phylogenetic Analysis of Bovine Non-aureus Staphylococci Species Based on Whole-Genome Sequencing.</title>
        <authorList>
            <person name="Naushad S."/>
            <person name="Barkema H.W."/>
            <person name="Luby C."/>
            <person name="Condas L.A."/>
            <person name="Nobrega D.B."/>
            <person name="Carson D.A."/>
            <person name="De Buck J."/>
        </authorList>
    </citation>
    <scope>NUCLEOTIDE SEQUENCE [LARGE SCALE GENOMIC DNA]</scope>
    <source>
        <strain evidence="2 3">SNUC 4781</strain>
    </source>
</reference>
<proteinExistence type="predicted"/>
<dbReference type="AlphaFoldDB" id="A0A3A0VEG7"/>
<dbReference type="RefSeq" id="WP_119486342.1">
    <property type="nucleotide sequence ID" value="NZ_QYJN01000095.1"/>
</dbReference>
<dbReference type="InterPro" id="IPR021450">
    <property type="entry name" value="DUF3100"/>
</dbReference>
<protein>
    <submittedName>
        <fullName evidence="2">DUF3100 domain-containing protein</fullName>
    </submittedName>
</protein>
<dbReference type="Pfam" id="PF11299">
    <property type="entry name" value="DUF3100"/>
    <property type="match status" value="1"/>
</dbReference>
<name>A0A3A0VEG7_STAGA</name>
<keyword evidence="1" id="KW-0472">Membrane</keyword>
<feature type="non-terminal residue" evidence="2">
    <location>
        <position position="1"/>
    </location>
</feature>
<accession>A0A3A0VEG7</accession>
<keyword evidence="1" id="KW-0812">Transmembrane</keyword>
<dbReference type="EMBL" id="QYJN01000095">
    <property type="protein sequence ID" value="RIP29600.1"/>
    <property type="molecule type" value="Genomic_DNA"/>
</dbReference>
<sequence>IFGAIFFSIFSGIIISILPLRPIAYAMATGVGSGVMTAAALGPLVEMYPDQTSTITAFSGVSNLLTSVTGLYVGMLIALPLTRKYYSLIMNIKNKFTKEQE</sequence>
<feature type="transmembrane region" description="Helical" evidence="1">
    <location>
        <begin position="57"/>
        <end position="81"/>
    </location>
</feature>
<dbReference type="OrthoDB" id="5451070at2"/>
<gene>
    <name evidence="2" type="ORF">BUZ14_14035</name>
</gene>
<feature type="transmembrane region" description="Helical" evidence="1">
    <location>
        <begin position="23"/>
        <end position="45"/>
    </location>
</feature>
<dbReference type="Proteomes" id="UP000265541">
    <property type="component" value="Unassembled WGS sequence"/>
</dbReference>
<comment type="caution">
    <text evidence="2">The sequence shown here is derived from an EMBL/GenBank/DDBJ whole genome shotgun (WGS) entry which is preliminary data.</text>
</comment>
<evidence type="ECO:0000313" key="2">
    <source>
        <dbReference type="EMBL" id="RIP29600.1"/>
    </source>
</evidence>
<organism evidence="2 3">
    <name type="scientific">Staphylococcus gallinarum</name>
    <dbReference type="NCBI Taxonomy" id="1293"/>
    <lineage>
        <taxon>Bacteria</taxon>
        <taxon>Bacillati</taxon>
        <taxon>Bacillota</taxon>
        <taxon>Bacilli</taxon>
        <taxon>Bacillales</taxon>
        <taxon>Staphylococcaceae</taxon>
        <taxon>Staphylococcus</taxon>
    </lineage>
</organism>
<evidence type="ECO:0000313" key="3">
    <source>
        <dbReference type="Proteomes" id="UP000265541"/>
    </source>
</evidence>